<accession>A0A8G1RFB4</accession>
<dbReference type="Proteomes" id="UP000249789">
    <property type="component" value="Unassembled WGS sequence"/>
</dbReference>
<gene>
    <name evidence="1" type="ORF">BO72DRAFT_19867</name>
</gene>
<dbReference type="GeneID" id="63856911"/>
<proteinExistence type="predicted"/>
<keyword evidence="2" id="KW-1185">Reference proteome</keyword>
<name>A0A8G1RFB4_9EURO</name>
<dbReference type="EMBL" id="KZ824727">
    <property type="protein sequence ID" value="RAK71292.1"/>
    <property type="molecule type" value="Genomic_DNA"/>
</dbReference>
<protein>
    <submittedName>
        <fullName evidence="1">Uncharacterized protein</fullName>
    </submittedName>
</protein>
<sequence>MPIPGTTPMYPFLPPTSCRNTTLFFLGSVRGGGDRQGRFRLNIEKSGGGYSFALPGLGFGAGRGLRTIESRSHRRVHYPRKSFQLRVIVECPLSFVDLALLVAGWKLYVGIAVKGFICRFLVVPYSLLLCIRIAEHIVCTHTHTLLEIAKTTLENSVMCWLGCSVPAKTRRLWTLPRGGGRFCWVQPTAGKRHMLIRNHSFGRHPGFFFFLVLDSEA</sequence>
<organism evidence="1 2">
    <name type="scientific">Aspergillus fijiensis CBS 313.89</name>
    <dbReference type="NCBI Taxonomy" id="1448319"/>
    <lineage>
        <taxon>Eukaryota</taxon>
        <taxon>Fungi</taxon>
        <taxon>Dikarya</taxon>
        <taxon>Ascomycota</taxon>
        <taxon>Pezizomycotina</taxon>
        <taxon>Eurotiomycetes</taxon>
        <taxon>Eurotiomycetidae</taxon>
        <taxon>Eurotiales</taxon>
        <taxon>Aspergillaceae</taxon>
        <taxon>Aspergillus</taxon>
    </lineage>
</organism>
<evidence type="ECO:0000313" key="2">
    <source>
        <dbReference type="Proteomes" id="UP000249789"/>
    </source>
</evidence>
<reference evidence="1 2" key="1">
    <citation type="submission" date="2018-02" db="EMBL/GenBank/DDBJ databases">
        <title>The genomes of Aspergillus section Nigri reveals drivers in fungal speciation.</title>
        <authorList>
            <consortium name="DOE Joint Genome Institute"/>
            <person name="Vesth T.C."/>
            <person name="Nybo J."/>
            <person name="Theobald S."/>
            <person name="Brandl J."/>
            <person name="Frisvad J.C."/>
            <person name="Nielsen K.F."/>
            <person name="Lyhne E.K."/>
            <person name="Kogle M.E."/>
            <person name="Kuo A."/>
            <person name="Riley R."/>
            <person name="Clum A."/>
            <person name="Nolan M."/>
            <person name="Lipzen A."/>
            <person name="Salamov A."/>
            <person name="Henrissat B."/>
            <person name="Wiebenga A."/>
            <person name="De vries R.P."/>
            <person name="Grigoriev I.V."/>
            <person name="Mortensen U.H."/>
            <person name="Andersen M.R."/>
            <person name="Baker S.E."/>
        </authorList>
    </citation>
    <scope>NUCLEOTIDE SEQUENCE [LARGE SCALE GENOMIC DNA]</scope>
    <source>
        <strain evidence="1 2">CBS 313.89</strain>
    </source>
</reference>
<dbReference type="VEuPathDB" id="FungiDB:BO72DRAFT_19867"/>
<dbReference type="AlphaFoldDB" id="A0A8G1RFB4"/>
<dbReference type="RefSeq" id="XP_040795304.1">
    <property type="nucleotide sequence ID" value="XM_040939578.1"/>
</dbReference>
<evidence type="ECO:0000313" key="1">
    <source>
        <dbReference type="EMBL" id="RAK71292.1"/>
    </source>
</evidence>